<gene>
    <name evidence="10" type="ORF">C7447_10838</name>
</gene>
<keyword evidence="8" id="KW-0472">Membrane</keyword>
<dbReference type="OrthoDB" id="9805202at2"/>
<name>A0A5S5DLP0_9FLAO</name>
<dbReference type="RefSeq" id="WP_148871197.1">
    <property type="nucleotide sequence ID" value="NZ_VNIA01000008.1"/>
</dbReference>
<dbReference type="InterPro" id="IPR004852">
    <property type="entry name" value="Di-haem_cyt_c_peroxidsae"/>
</dbReference>
<dbReference type="GO" id="GO:0046872">
    <property type="term" value="F:metal ion binding"/>
    <property type="evidence" value="ECO:0007669"/>
    <property type="project" value="UniProtKB-KW"/>
</dbReference>
<keyword evidence="3 7" id="KW-0479">Metal-binding</keyword>
<evidence type="ECO:0000256" key="2">
    <source>
        <dbReference type="ARBA" id="ARBA00022617"/>
    </source>
</evidence>
<keyword evidence="2 7" id="KW-0349">Heme</keyword>
<dbReference type="PROSITE" id="PS51007">
    <property type="entry name" value="CYTC"/>
    <property type="match status" value="1"/>
</dbReference>
<dbReference type="PANTHER" id="PTHR30600:SF10">
    <property type="entry name" value="BLL6722 PROTEIN"/>
    <property type="match status" value="1"/>
</dbReference>
<dbReference type="SUPFAM" id="SSF46626">
    <property type="entry name" value="Cytochrome c"/>
    <property type="match status" value="2"/>
</dbReference>
<evidence type="ECO:0000256" key="8">
    <source>
        <dbReference type="SAM" id="Phobius"/>
    </source>
</evidence>
<evidence type="ECO:0000256" key="4">
    <source>
        <dbReference type="ARBA" id="ARBA00022729"/>
    </source>
</evidence>
<keyword evidence="10" id="KW-0575">Peroxidase</keyword>
<evidence type="ECO:0000313" key="10">
    <source>
        <dbReference type="EMBL" id="TYP96288.1"/>
    </source>
</evidence>
<dbReference type="Pfam" id="PF03150">
    <property type="entry name" value="CCP_MauG"/>
    <property type="match status" value="1"/>
</dbReference>
<dbReference type="PANTHER" id="PTHR30600">
    <property type="entry name" value="CYTOCHROME C PEROXIDASE-RELATED"/>
    <property type="match status" value="1"/>
</dbReference>
<dbReference type="InterPro" id="IPR009056">
    <property type="entry name" value="Cyt_c-like_dom"/>
</dbReference>
<keyword evidence="4" id="KW-0732">Signal</keyword>
<dbReference type="GO" id="GO:0009055">
    <property type="term" value="F:electron transfer activity"/>
    <property type="evidence" value="ECO:0007669"/>
    <property type="project" value="InterPro"/>
</dbReference>
<accession>A0A5S5DLP0</accession>
<dbReference type="Gene3D" id="1.20.1420.20">
    <property type="entry name" value="M75 peptidase, HXXE motif"/>
    <property type="match status" value="1"/>
</dbReference>
<reference evidence="10 11" key="1">
    <citation type="submission" date="2019-07" db="EMBL/GenBank/DDBJ databases">
        <title>Genomic Encyclopedia of Type Strains, Phase IV (KMG-IV): sequencing the most valuable type-strain genomes for metagenomic binning, comparative biology and taxonomic classification.</title>
        <authorList>
            <person name="Goeker M."/>
        </authorList>
    </citation>
    <scope>NUCLEOTIDE SEQUENCE [LARGE SCALE GENOMIC DNA]</scope>
    <source>
        <strain evidence="10 11">DSM 18961</strain>
    </source>
</reference>
<evidence type="ECO:0000256" key="3">
    <source>
        <dbReference type="ARBA" id="ARBA00022723"/>
    </source>
</evidence>
<protein>
    <submittedName>
        <fullName evidence="10">Cytochrome c peroxidase</fullName>
    </submittedName>
</protein>
<proteinExistence type="predicted"/>
<evidence type="ECO:0000313" key="11">
    <source>
        <dbReference type="Proteomes" id="UP000323136"/>
    </source>
</evidence>
<dbReference type="InterPro" id="IPR051395">
    <property type="entry name" value="Cytochrome_c_Peroxidase/MauG"/>
</dbReference>
<keyword evidence="11" id="KW-1185">Reference proteome</keyword>
<dbReference type="InterPro" id="IPR036909">
    <property type="entry name" value="Cyt_c-like_dom_sf"/>
</dbReference>
<dbReference type="EMBL" id="VNIA01000008">
    <property type="protein sequence ID" value="TYP96288.1"/>
    <property type="molecule type" value="Genomic_DNA"/>
</dbReference>
<dbReference type="Proteomes" id="UP000323136">
    <property type="component" value="Unassembled WGS sequence"/>
</dbReference>
<dbReference type="GO" id="GO:0030313">
    <property type="term" value="C:cell envelope"/>
    <property type="evidence" value="ECO:0007669"/>
    <property type="project" value="UniProtKB-SubCell"/>
</dbReference>
<comment type="caution">
    <text evidence="10">The sequence shown here is derived from an EMBL/GenBank/DDBJ whole genome shotgun (WGS) entry which is preliminary data.</text>
</comment>
<feature type="domain" description="Cytochrome c" evidence="9">
    <location>
        <begin position="465"/>
        <end position="611"/>
    </location>
</feature>
<keyword evidence="8" id="KW-1133">Transmembrane helix</keyword>
<evidence type="ECO:0000256" key="1">
    <source>
        <dbReference type="ARBA" id="ARBA00004196"/>
    </source>
</evidence>
<dbReference type="AlphaFoldDB" id="A0A5S5DLP0"/>
<keyword evidence="6 7" id="KW-0408">Iron</keyword>
<evidence type="ECO:0000259" key="9">
    <source>
        <dbReference type="PROSITE" id="PS51007"/>
    </source>
</evidence>
<feature type="transmembrane region" description="Helical" evidence="8">
    <location>
        <begin position="9"/>
        <end position="26"/>
    </location>
</feature>
<comment type="subcellular location">
    <subcellularLocation>
        <location evidence="1">Cell envelope</location>
    </subcellularLocation>
</comment>
<dbReference type="GO" id="GO:0004130">
    <property type="term" value="F:cytochrome-c peroxidase activity"/>
    <property type="evidence" value="ECO:0007669"/>
    <property type="project" value="TreeGrafter"/>
</dbReference>
<keyword evidence="5" id="KW-0560">Oxidoreductase</keyword>
<organism evidence="10 11">
    <name type="scientific">Tenacibaculum adriaticum</name>
    <dbReference type="NCBI Taxonomy" id="413713"/>
    <lineage>
        <taxon>Bacteria</taxon>
        <taxon>Pseudomonadati</taxon>
        <taxon>Bacteroidota</taxon>
        <taxon>Flavobacteriia</taxon>
        <taxon>Flavobacteriales</taxon>
        <taxon>Flavobacteriaceae</taxon>
        <taxon>Tenacibaculum</taxon>
    </lineage>
</organism>
<dbReference type="Gene3D" id="1.10.760.10">
    <property type="entry name" value="Cytochrome c-like domain"/>
    <property type="match status" value="2"/>
</dbReference>
<evidence type="ECO:0000256" key="6">
    <source>
        <dbReference type="ARBA" id="ARBA00023004"/>
    </source>
</evidence>
<evidence type="ECO:0000256" key="7">
    <source>
        <dbReference type="PROSITE-ProRule" id="PRU00433"/>
    </source>
</evidence>
<evidence type="ECO:0000256" key="5">
    <source>
        <dbReference type="ARBA" id="ARBA00023002"/>
    </source>
</evidence>
<dbReference type="InterPro" id="IPR038352">
    <property type="entry name" value="Imelysin_sf"/>
</dbReference>
<dbReference type="GO" id="GO:0020037">
    <property type="term" value="F:heme binding"/>
    <property type="evidence" value="ECO:0007669"/>
    <property type="project" value="InterPro"/>
</dbReference>
<sequence length="617" mass="70082">MFLQKKNKIIIFVSFSAIVLIIFSFATKSEVDDYIPISKRFEAYNKEFNLAVISLNNTANAFKRNEISIDSLKNEVNKTRLAYKKIEFYLAFYHNEYVNAHINGAPLLGIERTGTLPEITKLEGLQVLDELIYSDDVEKERNQISYLTTKLRNSNGLLYESLKTQNVFNDSEITAMCLELVRIFTLGLTGFDTPGSLNVLQETETALQAMLGFLEDNQQRNKKSAVAIDLFKEAIVYLKQPVSFNDFDRLTFFKQYLDPLYKELGKLQSKHKNPDFLKYTSAWNTESVSIFSNDFLNPYYFTEIQKEENSPEMTALGKQLFYDPVLSNNEKISCASCHNPAKAFTDGEQKSLSNVQGKTVLRNAPTLVNAVYADRYFYDLRAFTLEQQAEHVIFNSAEFNTSYSSILKKLNEKEAYKKQFKTVFKEEELTRGNLSKALASYVISLSSFNSSFDKYVRGETSSIDAEIKDGFNLFMGKANCATCHFAPTFSGLVPPFYSESESEILGVLENPNAQNIKLDLDEGRITNQITSESAWIYEKSFKTTTVRNAELTAPYFHNGAYKTLEEVIDFYNYGGGEGLGLTVKNQTLPPDPLDLSEYEKTALIAFMRSLTDVSSLK</sequence>
<keyword evidence="8" id="KW-0812">Transmembrane</keyword>